<protein>
    <submittedName>
        <fullName evidence="1">Uncharacterized protein</fullName>
    </submittedName>
</protein>
<reference evidence="1 2" key="1">
    <citation type="submission" date="2019-09" db="EMBL/GenBank/DDBJ databases">
        <authorList>
            <person name="Depoorter E."/>
        </authorList>
    </citation>
    <scope>NUCLEOTIDE SEQUENCE [LARGE SCALE GENOMIC DNA]</scope>
    <source>
        <strain evidence="1">LMG 26883</strain>
    </source>
</reference>
<evidence type="ECO:0000313" key="2">
    <source>
        <dbReference type="Proteomes" id="UP000494162"/>
    </source>
</evidence>
<sequence length="33" mass="3747">MFGFFGGYALGEVKKKHPKVLARLIFFLIIYAA</sequence>
<gene>
    <name evidence="1" type="ORF">BPS26883_00388</name>
</gene>
<accession>A0A6P2H629</accession>
<evidence type="ECO:0000313" key="1">
    <source>
        <dbReference type="EMBL" id="VWB11810.1"/>
    </source>
</evidence>
<organism evidence="1 2">
    <name type="scientific">Burkholderia pseudomultivorans</name>
    <dbReference type="NCBI Taxonomy" id="1207504"/>
    <lineage>
        <taxon>Bacteria</taxon>
        <taxon>Pseudomonadati</taxon>
        <taxon>Pseudomonadota</taxon>
        <taxon>Betaproteobacteria</taxon>
        <taxon>Burkholderiales</taxon>
        <taxon>Burkholderiaceae</taxon>
        <taxon>Burkholderia</taxon>
        <taxon>Burkholderia cepacia complex</taxon>
    </lineage>
</organism>
<dbReference type="EMBL" id="CABVPP010000001">
    <property type="protein sequence ID" value="VWB11810.1"/>
    <property type="molecule type" value="Genomic_DNA"/>
</dbReference>
<proteinExistence type="predicted"/>
<dbReference type="Proteomes" id="UP000494162">
    <property type="component" value="Unassembled WGS sequence"/>
</dbReference>
<dbReference type="AlphaFoldDB" id="A0A6P2H629"/>
<name>A0A6P2H629_9BURK</name>